<dbReference type="PANTHER" id="PTHR10361">
    <property type="entry name" value="SODIUM-BILE ACID COTRANSPORTER"/>
    <property type="match status" value="1"/>
</dbReference>
<dbReference type="InterPro" id="IPR002657">
    <property type="entry name" value="BilAc:Na_symport/Acr3"/>
</dbReference>
<feature type="chain" id="PRO_5008127733" description="Sodium-bile acid cotransporter" evidence="8">
    <location>
        <begin position="26"/>
        <end position="493"/>
    </location>
</feature>
<evidence type="ECO:0000256" key="7">
    <source>
        <dbReference type="SAM" id="Phobius"/>
    </source>
</evidence>
<dbReference type="InterPro" id="IPR004710">
    <property type="entry name" value="Bilac:Na_transpt"/>
</dbReference>
<dbReference type="VEuPathDB" id="VectorBase:ACUA007353"/>
<feature type="transmembrane region" description="Helical" evidence="7">
    <location>
        <begin position="223"/>
        <end position="243"/>
    </location>
</feature>
<dbReference type="EMBL" id="AXCM01008428">
    <property type="status" value="NOT_ANNOTATED_CDS"/>
    <property type="molecule type" value="Genomic_DNA"/>
</dbReference>
<evidence type="ECO:0000256" key="8">
    <source>
        <dbReference type="SAM" id="SignalP"/>
    </source>
</evidence>
<evidence type="ECO:0000313" key="10">
    <source>
        <dbReference type="Proteomes" id="UP000075883"/>
    </source>
</evidence>
<dbReference type="PANTHER" id="PTHR10361:SF28">
    <property type="entry name" value="P3 PROTEIN-RELATED"/>
    <property type="match status" value="1"/>
</dbReference>
<feature type="transmembrane region" description="Helical" evidence="7">
    <location>
        <begin position="384"/>
        <end position="406"/>
    </location>
</feature>
<feature type="transmembrane region" description="Helical" evidence="7">
    <location>
        <begin position="292"/>
        <end position="309"/>
    </location>
</feature>
<keyword evidence="4" id="KW-0813">Transport</keyword>
<reference evidence="9" key="2">
    <citation type="submission" date="2020-05" db="UniProtKB">
        <authorList>
            <consortium name="EnsemblMetazoa"/>
        </authorList>
    </citation>
    <scope>IDENTIFICATION</scope>
    <source>
        <strain evidence="9">A-37</strain>
    </source>
</reference>
<organism evidence="9 10">
    <name type="scientific">Anopheles culicifacies</name>
    <dbReference type="NCBI Taxonomy" id="139723"/>
    <lineage>
        <taxon>Eukaryota</taxon>
        <taxon>Metazoa</taxon>
        <taxon>Ecdysozoa</taxon>
        <taxon>Arthropoda</taxon>
        <taxon>Hexapoda</taxon>
        <taxon>Insecta</taxon>
        <taxon>Pterygota</taxon>
        <taxon>Neoptera</taxon>
        <taxon>Endopterygota</taxon>
        <taxon>Diptera</taxon>
        <taxon>Nematocera</taxon>
        <taxon>Culicoidea</taxon>
        <taxon>Culicidae</taxon>
        <taxon>Anophelinae</taxon>
        <taxon>Anopheles</taxon>
        <taxon>culicifacies species complex</taxon>
    </lineage>
</organism>
<reference evidence="10" key="1">
    <citation type="submission" date="2013-09" db="EMBL/GenBank/DDBJ databases">
        <title>The Genome Sequence of Anopheles culicifacies species A.</title>
        <authorList>
            <consortium name="The Broad Institute Genomics Platform"/>
            <person name="Neafsey D.E."/>
            <person name="Besansky N."/>
            <person name="Howell P."/>
            <person name="Walton C."/>
            <person name="Young S.K."/>
            <person name="Zeng Q."/>
            <person name="Gargeya S."/>
            <person name="Fitzgerald M."/>
            <person name="Haas B."/>
            <person name="Abouelleil A."/>
            <person name="Allen A.W."/>
            <person name="Alvarado L."/>
            <person name="Arachchi H.M."/>
            <person name="Berlin A.M."/>
            <person name="Chapman S.B."/>
            <person name="Gainer-Dewar J."/>
            <person name="Goldberg J."/>
            <person name="Griggs A."/>
            <person name="Gujja S."/>
            <person name="Hansen M."/>
            <person name="Howarth C."/>
            <person name="Imamovic A."/>
            <person name="Ireland A."/>
            <person name="Larimer J."/>
            <person name="McCowan C."/>
            <person name="Murphy C."/>
            <person name="Pearson M."/>
            <person name="Poon T.W."/>
            <person name="Priest M."/>
            <person name="Roberts A."/>
            <person name="Saif S."/>
            <person name="Shea T."/>
            <person name="Sisk P."/>
            <person name="Sykes S."/>
            <person name="Wortman J."/>
            <person name="Nusbaum C."/>
            <person name="Birren B."/>
        </authorList>
    </citation>
    <scope>NUCLEOTIDE SEQUENCE [LARGE SCALE GENOMIC DNA]</scope>
    <source>
        <strain evidence="10">A-37</strain>
    </source>
</reference>
<evidence type="ECO:0000256" key="2">
    <source>
        <dbReference type="ARBA" id="ARBA00006528"/>
    </source>
</evidence>
<keyword evidence="8" id="KW-0732">Signal</keyword>
<dbReference type="Pfam" id="PF01758">
    <property type="entry name" value="SBF"/>
    <property type="match status" value="1"/>
</dbReference>
<feature type="transmembrane region" description="Helical" evidence="7">
    <location>
        <begin position="456"/>
        <end position="475"/>
    </location>
</feature>
<keyword evidence="4" id="KW-0769">Symport</keyword>
<feature type="transmembrane region" description="Helical" evidence="7">
    <location>
        <begin position="159"/>
        <end position="183"/>
    </location>
</feature>
<protein>
    <recommendedName>
        <fullName evidence="11">Sodium-bile acid cotransporter</fullName>
    </recommendedName>
</protein>
<name>A0A182M1T4_9DIPT</name>
<feature type="transmembrane region" description="Helical" evidence="7">
    <location>
        <begin position="418"/>
        <end position="436"/>
    </location>
</feature>
<feature type="signal peptide" evidence="8">
    <location>
        <begin position="1"/>
        <end position="25"/>
    </location>
</feature>
<evidence type="ECO:0000256" key="5">
    <source>
        <dbReference type="ARBA" id="ARBA00022989"/>
    </source>
</evidence>
<keyword evidence="3 7" id="KW-0812">Transmembrane</keyword>
<keyword evidence="5 7" id="KW-1133">Transmembrane helix</keyword>
<feature type="transmembrane region" description="Helical" evidence="7">
    <location>
        <begin position="352"/>
        <end position="372"/>
    </location>
</feature>
<evidence type="ECO:0000256" key="1">
    <source>
        <dbReference type="ARBA" id="ARBA00004141"/>
    </source>
</evidence>
<proteinExistence type="inferred from homology"/>
<evidence type="ECO:0000256" key="3">
    <source>
        <dbReference type="ARBA" id="ARBA00022692"/>
    </source>
</evidence>
<accession>A0A182M1T4</accession>
<evidence type="ECO:0000256" key="4">
    <source>
        <dbReference type="ARBA" id="ARBA00022847"/>
    </source>
</evidence>
<dbReference type="GO" id="GO:0016020">
    <property type="term" value="C:membrane"/>
    <property type="evidence" value="ECO:0007669"/>
    <property type="project" value="UniProtKB-SubCell"/>
</dbReference>
<evidence type="ECO:0000313" key="9">
    <source>
        <dbReference type="EnsemblMetazoa" id="ACUA007353-PA"/>
    </source>
</evidence>
<feature type="transmembrane region" description="Helical" evidence="7">
    <location>
        <begin position="250"/>
        <end position="272"/>
    </location>
</feature>
<dbReference type="EnsemblMetazoa" id="ACUA007353-RA">
    <property type="protein sequence ID" value="ACUA007353-PA"/>
    <property type="gene ID" value="ACUA007353"/>
</dbReference>
<dbReference type="InterPro" id="IPR038770">
    <property type="entry name" value="Na+/solute_symporter_sf"/>
</dbReference>
<dbReference type="Proteomes" id="UP000075883">
    <property type="component" value="Unassembled WGS sequence"/>
</dbReference>
<evidence type="ECO:0008006" key="11">
    <source>
        <dbReference type="Google" id="ProtNLM"/>
    </source>
</evidence>
<sequence>MACPFYKLVLFVALLILQVIATCKATFIANDNEQDNGDRVSDVEWEITYDPPNLNMDMNTMRNVTVRIGGIRTTDLEDIRTIQLRSEREHVAWVENGTIVIEPLTASIAYNGSFSVVANFLGQTKLFVELVHKNGTTERLKSSTLPVTVIRPERVIDHVFTGSVILLISILYINFGAALDVGALKQIVRRPVGPLIGFICQFVFMPLLSYGLGHLLFPDNYELQLGLFFTGVSPAGGASNIWTVALGGNLTLSIAMTTISTIAAFGMMPLWIFTLGRTIFQRANLVVPYSRIAYTAVGLVVPISAGLLIQRYCPRFSRLLVRILKPMSVILILFIVIFAIVTNLYLFELFSWQIIIAGLGLPLTGYCFGFLASHLMRQPLADSLAISVETGIQNTGIAIFLLRFALEQPAADLTTVMPVSNAIMTPLPLLLLLIGLRIHERFMITGLPVSPLRNGFGLIGIAVAIVVECCLLYWIRVDKVIMHTYAITENINN</sequence>
<keyword evidence="10" id="KW-1185">Reference proteome</keyword>
<feature type="transmembrane region" description="Helical" evidence="7">
    <location>
        <begin position="329"/>
        <end position="346"/>
    </location>
</feature>
<comment type="similarity">
    <text evidence="2">Belongs to the bile acid:sodium symporter (BASS) (TC 2.A.28) family.</text>
</comment>
<dbReference type="GO" id="GO:0015293">
    <property type="term" value="F:symporter activity"/>
    <property type="evidence" value="ECO:0007669"/>
    <property type="project" value="UniProtKB-KW"/>
</dbReference>
<dbReference type="AlphaFoldDB" id="A0A182M1T4"/>
<evidence type="ECO:0000256" key="6">
    <source>
        <dbReference type="ARBA" id="ARBA00023136"/>
    </source>
</evidence>
<comment type="subcellular location">
    <subcellularLocation>
        <location evidence="1">Membrane</location>
        <topology evidence="1">Multi-pass membrane protein</topology>
    </subcellularLocation>
</comment>
<dbReference type="Gene3D" id="1.20.1530.20">
    <property type="match status" value="1"/>
</dbReference>
<keyword evidence="6 7" id="KW-0472">Membrane</keyword>
<dbReference type="STRING" id="139723.A0A182M1T4"/>
<feature type="transmembrane region" description="Helical" evidence="7">
    <location>
        <begin position="195"/>
        <end position="217"/>
    </location>
</feature>